<feature type="transmembrane region" description="Helical" evidence="9">
    <location>
        <begin position="245"/>
        <end position="268"/>
    </location>
</feature>
<evidence type="ECO:0000256" key="3">
    <source>
        <dbReference type="ARBA" id="ARBA00022449"/>
    </source>
</evidence>
<dbReference type="GO" id="GO:0015297">
    <property type="term" value="F:antiporter activity"/>
    <property type="evidence" value="ECO:0007669"/>
    <property type="project" value="UniProtKB-KW"/>
</dbReference>
<feature type="transmembrane region" description="Helical" evidence="9">
    <location>
        <begin position="458"/>
        <end position="478"/>
    </location>
</feature>
<reference evidence="11 12" key="1">
    <citation type="submission" date="2017-08" db="EMBL/GenBank/DDBJ databases">
        <title>Pleomorphomonas carboxidotrophicus sp. nov., a new mesophilic hydrogenogenic carboxidotroph.</title>
        <authorList>
            <person name="Esquivel-Elizondo S."/>
            <person name="Krajmalnik-Brown R."/>
            <person name="Maldonado J."/>
        </authorList>
    </citation>
    <scope>NUCLEOTIDE SEQUENCE [LARGE SCALE GENOMIC DNA]</scope>
    <source>
        <strain evidence="11 12">SVCO-16</strain>
    </source>
</reference>
<evidence type="ECO:0000256" key="7">
    <source>
        <dbReference type="ARBA" id="ARBA00023065"/>
    </source>
</evidence>
<dbReference type="PANTHER" id="PTHR32507:SF7">
    <property type="entry name" value="K(+)_H(+) ANTIPORTER NHAP2"/>
    <property type="match status" value="1"/>
</dbReference>
<feature type="domain" description="Cation/H+ exchanger transmembrane" evidence="10">
    <location>
        <begin position="172"/>
        <end position="542"/>
    </location>
</feature>
<evidence type="ECO:0000313" key="11">
    <source>
        <dbReference type="EMBL" id="PIP01390.1"/>
    </source>
</evidence>
<protein>
    <submittedName>
        <fullName evidence="11">K+/H+ antiporter</fullName>
    </submittedName>
</protein>
<accession>A0A2G9X338</accession>
<dbReference type="InterPro" id="IPR038770">
    <property type="entry name" value="Na+/solute_symporter_sf"/>
</dbReference>
<keyword evidence="5 9" id="KW-0812">Transmembrane</keyword>
<name>A0A2G9X338_9HYPH</name>
<feature type="transmembrane region" description="Helical" evidence="9">
    <location>
        <begin position="189"/>
        <end position="208"/>
    </location>
</feature>
<evidence type="ECO:0000256" key="8">
    <source>
        <dbReference type="ARBA" id="ARBA00023136"/>
    </source>
</evidence>
<feature type="transmembrane region" description="Helical" evidence="9">
    <location>
        <begin position="158"/>
        <end position="182"/>
    </location>
</feature>
<keyword evidence="12" id="KW-1185">Reference proteome</keyword>
<keyword evidence="8 9" id="KW-0472">Membrane</keyword>
<evidence type="ECO:0000256" key="4">
    <source>
        <dbReference type="ARBA" id="ARBA00022475"/>
    </source>
</evidence>
<dbReference type="PANTHER" id="PTHR32507">
    <property type="entry name" value="NA(+)/H(+) ANTIPORTER 1"/>
    <property type="match status" value="1"/>
</dbReference>
<gene>
    <name evidence="11" type="ORF">CJ014_02870</name>
</gene>
<evidence type="ECO:0000256" key="2">
    <source>
        <dbReference type="ARBA" id="ARBA00022448"/>
    </source>
</evidence>
<evidence type="ECO:0000259" key="10">
    <source>
        <dbReference type="Pfam" id="PF00999"/>
    </source>
</evidence>
<organism evidence="11 12">
    <name type="scientific">Pleomorphomonas carboxyditropha</name>
    <dbReference type="NCBI Taxonomy" id="2023338"/>
    <lineage>
        <taxon>Bacteria</taxon>
        <taxon>Pseudomonadati</taxon>
        <taxon>Pseudomonadota</taxon>
        <taxon>Alphaproteobacteria</taxon>
        <taxon>Hyphomicrobiales</taxon>
        <taxon>Pleomorphomonadaceae</taxon>
        <taxon>Pleomorphomonas</taxon>
    </lineage>
</organism>
<sequence length="773" mass="82255">MRPRAARRFAGYRLPLCPGLLVALLVHAPKSAPKKLSAERYARLLSRKDTSGHHSCATIPRLANGRGPLHQKLQDLHESVPKVASMWKHVGPVVRLRHLSSARYQPGASIGVVNHWQSIVPSGTLNLTFDLEPMPAGIRMSSSRHGSPKPSEARMHQIAVANLVLALGATLILLGILSSLLASRFGTPLLLVFLVVGMLAGSDGPGGIEFSNYRLTYLIGSCALAIILFDGGLRMRLAETREALGPSLTLATAGVAATALLIGAFSYLVLGYDLIEGLLLGSIVASTDAAAVFFLLKTGGLQLRPRVGATLEIESGSNDPVAVFLTIVLTELAVAHSAPGFGTLTALARQAALGGAMGVAGGALATLALNRLTLPGGLHPLFVIALTVSMFGITSYLDGSGFLAVYVAGLVVGNSTVRAYPAISKFLESATWLCQIVMFLMLGLLVTPSKLIEYAPQGLTIALFLIILGRPAAVWICLKPFGFTPPEINFVSWVGLRGAVSIFLATVPTLAGAPNAPMYFNVAFFVVLISLLIQGWSIAPAARFFGMALKRTAASARRVEIDLPGQTDNEMVGYPVRSDSYAALRPTSLPAWLKPVIVVRDGAVKNAAEAGQIRSGDYAYFISPLDRVNRLDRLFAPLPAETLAAAKRTAFGEFAVAPDASLSDLATFYEMQIPPNLAGLTVAEAFSARHGSRLRAGSRLTLASYAELVARAVEDGQLVKASLRLEDVVDLSMRSPQMPPPKLMRRLYGRLHQRFSKEEKPAEAVKKAAQGTD</sequence>
<evidence type="ECO:0000256" key="6">
    <source>
        <dbReference type="ARBA" id="ARBA00022989"/>
    </source>
</evidence>
<comment type="subcellular location">
    <subcellularLocation>
        <location evidence="1">Cell membrane</location>
        <topology evidence="1">Multi-pass membrane protein</topology>
    </subcellularLocation>
</comment>
<feature type="transmembrane region" description="Helical" evidence="9">
    <location>
        <begin position="519"/>
        <end position="542"/>
    </location>
</feature>
<dbReference type="EMBL" id="NQVN01000001">
    <property type="protein sequence ID" value="PIP01390.1"/>
    <property type="molecule type" value="Genomic_DNA"/>
</dbReference>
<feature type="transmembrane region" description="Helical" evidence="9">
    <location>
        <begin position="214"/>
        <end position="233"/>
    </location>
</feature>
<feature type="transmembrane region" description="Helical" evidence="9">
    <location>
        <begin position="381"/>
        <end position="397"/>
    </location>
</feature>
<dbReference type="NCBIfam" id="NF003715">
    <property type="entry name" value="PRK05326.1-2"/>
    <property type="match status" value="1"/>
</dbReference>
<evidence type="ECO:0000256" key="1">
    <source>
        <dbReference type="ARBA" id="ARBA00004651"/>
    </source>
</evidence>
<dbReference type="Gene3D" id="1.20.1530.20">
    <property type="match status" value="1"/>
</dbReference>
<dbReference type="NCBIfam" id="NF003716">
    <property type="entry name" value="PRK05326.1-3"/>
    <property type="match status" value="1"/>
</dbReference>
<keyword evidence="3" id="KW-0050">Antiport</keyword>
<keyword evidence="7" id="KW-0406">Ion transport</keyword>
<feature type="transmembrane region" description="Helical" evidence="9">
    <location>
        <begin position="274"/>
        <end position="296"/>
    </location>
</feature>
<feature type="transmembrane region" description="Helical" evidence="9">
    <location>
        <begin position="321"/>
        <end position="339"/>
    </location>
</feature>
<dbReference type="Pfam" id="PF00999">
    <property type="entry name" value="Na_H_Exchanger"/>
    <property type="match status" value="1"/>
</dbReference>
<feature type="transmembrane region" description="Helical" evidence="9">
    <location>
        <begin position="490"/>
        <end position="513"/>
    </location>
</feature>
<evidence type="ECO:0000313" key="12">
    <source>
        <dbReference type="Proteomes" id="UP000231070"/>
    </source>
</evidence>
<dbReference type="OrthoDB" id="9810759at2"/>
<evidence type="ECO:0000256" key="9">
    <source>
        <dbReference type="SAM" id="Phobius"/>
    </source>
</evidence>
<proteinExistence type="predicted"/>
<feature type="transmembrane region" description="Helical" evidence="9">
    <location>
        <begin position="432"/>
        <end position="452"/>
    </location>
</feature>
<evidence type="ECO:0000256" key="5">
    <source>
        <dbReference type="ARBA" id="ARBA00022692"/>
    </source>
</evidence>
<keyword evidence="4" id="KW-1003">Cell membrane</keyword>
<dbReference type="GO" id="GO:0005886">
    <property type="term" value="C:plasma membrane"/>
    <property type="evidence" value="ECO:0007669"/>
    <property type="project" value="UniProtKB-SubCell"/>
</dbReference>
<dbReference type="Proteomes" id="UP000231070">
    <property type="component" value="Unassembled WGS sequence"/>
</dbReference>
<keyword evidence="6 9" id="KW-1133">Transmembrane helix</keyword>
<dbReference type="GO" id="GO:1902600">
    <property type="term" value="P:proton transmembrane transport"/>
    <property type="evidence" value="ECO:0007669"/>
    <property type="project" value="InterPro"/>
</dbReference>
<keyword evidence="2" id="KW-0813">Transport</keyword>
<comment type="caution">
    <text evidence="11">The sequence shown here is derived from an EMBL/GenBank/DDBJ whole genome shotgun (WGS) entry which is preliminary data.</text>
</comment>
<feature type="transmembrane region" description="Helical" evidence="9">
    <location>
        <begin position="351"/>
        <end position="369"/>
    </location>
</feature>
<dbReference type="InterPro" id="IPR006153">
    <property type="entry name" value="Cation/H_exchanger_TM"/>
</dbReference>
<dbReference type="AlphaFoldDB" id="A0A2G9X338"/>